<reference evidence="1 2" key="1">
    <citation type="journal article" date="2012" name="Science">
        <title>The Paleozoic origin of enzymatic lignin decomposition reconstructed from 31 fungal genomes.</title>
        <authorList>
            <person name="Floudas D."/>
            <person name="Binder M."/>
            <person name="Riley R."/>
            <person name="Barry K."/>
            <person name="Blanchette R.A."/>
            <person name="Henrissat B."/>
            <person name="Martinez A.T."/>
            <person name="Otillar R."/>
            <person name="Spatafora J.W."/>
            <person name="Yadav J.S."/>
            <person name="Aerts A."/>
            <person name="Benoit I."/>
            <person name="Boyd A."/>
            <person name="Carlson A."/>
            <person name="Copeland A."/>
            <person name="Coutinho P.M."/>
            <person name="de Vries R.P."/>
            <person name="Ferreira P."/>
            <person name="Findley K."/>
            <person name="Foster B."/>
            <person name="Gaskell J."/>
            <person name="Glotzer D."/>
            <person name="Gorecki P."/>
            <person name="Heitman J."/>
            <person name="Hesse C."/>
            <person name="Hori C."/>
            <person name="Igarashi K."/>
            <person name="Jurgens J.A."/>
            <person name="Kallen N."/>
            <person name="Kersten P."/>
            <person name="Kohler A."/>
            <person name="Kuees U."/>
            <person name="Kumar T.K.A."/>
            <person name="Kuo A."/>
            <person name="LaButti K."/>
            <person name="Larrondo L.F."/>
            <person name="Lindquist E."/>
            <person name="Ling A."/>
            <person name="Lombard V."/>
            <person name="Lucas S."/>
            <person name="Lundell T."/>
            <person name="Martin R."/>
            <person name="McLaughlin D.J."/>
            <person name="Morgenstern I."/>
            <person name="Morin E."/>
            <person name="Murat C."/>
            <person name="Nagy L.G."/>
            <person name="Nolan M."/>
            <person name="Ohm R.A."/>
            <person name="Patyshakuliyeva A."/>
            <person name="Rokas A."/>
            <person name="Ruiz-Duenas F.J."/>
            <person name="Sabat G."/>
            <person name="Salamov A."/>
            <person name="Samejima M."/>
            <person name="Schmutz J."/>
            <person name="Slot J.C."/>
            <person name="St John F."/>
            <person name="Stenlid J."/>
            <person name="Sun H."/>
            <person name="Sun S."/>
            <person name="Syed K."/>
            <person name="Tsang A."/>
            <person name="Wiebenga A."/>
            <person name="Young D."/>
            <person name="Pisabarro A."/>
            <person name="Eastwood D.C."/>
            <person name="Martin F."/>
            <person name="Cullen D."/>
            <person name="Grigoriev I.V."/>
            <person name="Hibbett D.S."/>
        </authorList>
    </citation>
    <scope>NUCLEOTIDE SEQUENCE [LARGE SCALE GENOMIC DNA]</scope>
    <source>
        <strain evidence="1 2">ATCC 11539</strain>
    </source>
</reference>
<dbReference type="RefSeq" id="XP_007865539.1">
    <property type="nucleotide sequence ID" value="XM_007867348.1"/>
</dbReference>
<sequence length="72" mass="8419">HHSVADYYSGCQHWVNIYYTGDKNDCSSETCKTSQHHKHKTARNCGCPTIRWDNQKRQNLFRTKCPTCSEGR</sequence>
<dbReference type="OMA" id="GCGHFHG"/>
<dbReference type="OrthoDB" id="3197992at2759"/>
<dbReference type="Proteomes" id="UP000030669">
    <property type="component" value="Unassembled WGS sequence"/>
</dbReference>
<keyword evidence="2" id="KW-1185">Reference proteome</keyword>
<dbReference type="EMBL" id="KB469301">
    <property type="protein sequence ID" value="EPQ55653.1"/>
    <property type="molecule type" value="Genomic_DNA"/>
</dbReference>
<dbReference type="HOGENOM" id="CLU_180191_0_0_1"/>
<evidence type="ECO:0000313" key="1">
    <source>
        <dbReference type="EMBL" id="EPQ55653.1"/>
    </source>
</evidence>
<organism evidence="1 2">
    <name type="scientific">Gloeophyllum trabeum (strain ATCC 11539 / FP-39264 / Madison 617)</name>
    <name type="common">Brown rot fungus</name>
    <dbReference type="NCBI Taxonomy" id="670483"/>
    <lineage>
        <taxon>Eukaryota</taxon>
        <taxon>Fungi</taxon>
        <taxon>Dikarya</taxon>
        <taxon>Basidiomycota</taxon>
        <taxon>Agaricomycotina</taxon>
        <taxon>Agaricomycetes</taxon>
        <taxon>Gloeophyllales</taxon>
        <taxon>Gloeophyllaceae</taxon>
        <taxon>Gloeophyllum</taxon>
    </lineage>
</organism>
<evidence type="ECO:0000313" key="2">
    <source>
        <dbReference type="Proteomes" id="UP000030669"/>
    </source>
</evidence>
<protein>
    <submittedName>
        <fullName evidence="1">Uncharacterized protein</fullName>
    </submittedName>
</protein>
<accession>S7Q884</accession>
<feature type="non-terminal residue" evidence="1">
    <location>
        <position position="1"/>
    </location>
</feature>
<dbReference type="AlphaFoldDB" id="S7Q884"/>
<dbReference type="KEGG" id="gtr:GLOTRDRAFT_41203"/>
<dbReference type="GeneID" id="19306036"/>
<name>S7Q884_GLOTA</name>
<gene>
    <name evidence="1" type="ORF">GLOTRDRAFT_41203</name>
</gene>
<proteinExistence type="predicted"/>
<dbReference type="eggNOG" id="ENOG502T1AE">
    <property type="taxonomic scope" value="Eukaryota"/>
</dbReference>